<feature type="domain" description="Heterokaryon incompatibility" evidence="1">
    <location>
        <begin position="40"/>
        <end position="123"/>
    </location>
</feature>
<dbReference type="AlphaFoldDB" id="A0A8K0SC16"/>
<evidence type="ECO:0000313" key="3">
    <source>
        <dbReference type="Proteomes" id="UP000813444"/>
    </source>
</evidence>
<protein>
    <submittedName>
        <fullName evidence="2">Heterokaryon incompatibility protein-domain-containing protein</fullName>
    </submittedName>
</protein>
<dbReference type="OrthoDB" id="3557394at2759"/>
<dbReference type="PANTHER" id="PTHR24148:SF73">
    <property type="entry name" value="HET DOMAIN PROTEIN (AFU_ORTHOLOGUE AFUA_8G01020)"/>
    <property type="match status" value="1"/>
</dbReference>
<accession>A0A8K0SC16</accession>
<dbReference type="InterPro" id="IPR010730">
    <property type="entry name" value="HET"/>
</dbReference>
<reference evidence="2" key="1">
    <citation type="journal article" date="2021" name="Nat. Commun.">
        <title>Genetic determinants of endophytism in the Arabidopsis root mycobiome.</title>
        <authorList>
            <person name="Mesny F."/>
            <person name="Miyauchi S."/>
            <person name="Thiergart T."/>
            <person name="Pickel B."/>
            <person name="Atanasova L."/>
            <person name="Karlsson M."/>
            <person name="Huettel B."/>
            <person name="Barry K.W."/>
            <person name="Haridas S."/>
            <person name="Chen C."/>
            <person name="Bauer D."/>
            <person name="Andreopoulos W."/>
            <person name="Pangilinan J."/>
            <person name="LaButti K."/>
            <person name="Riley R."/>
            <person name="Lipzen A."/>
            <person name="Clum A."/>
            <person name="Drula E."/>
            <person name="Henrissat B."/>
            <person name="Kohler A."/>
            <person name="Grigoriev I.V."/>
            <person name="Martin F.M."/>
            <person name="Hacquard S."/>
        </authorList>
    </citation>
    <scope>NUCLEOTIDE SEQUENCE</scope>
    <source>
        <strain evidence="2">MPI-CAGE-CH-0235</strain>
    </source>
</reference>
<organism evidence="2 3">
    <name type="scientific">Stachybotrys elegans</name>
    <dbReference type="NCBI Taxonomy" id="80388"/>
    <lineage>
        <taxon>Eukaryota</taxon>
        <taxon>Fungi</taxon>
        <taxon>Dikarya</taxon>
        <taxon>Ascomycota</taxon>
        <taxon>Pezizomycotina</taxon>
        <taxon>Sordariomycetes</taxon>
        <taxon>Hypocreomycetidae</taxon>
        <taxon>Hypocreales</taxon>
        <taxon>Stachybotryaceae</taxon>
        <taxon>Stachybotrys</taxon>
    </lineage>
</organism>
<dbReference type="Pfam" id="PF06985">
    <property type="entry name" value="HET"/>
    <property type="match status" value="1"/>
</dbReference>
<keyword evidence="3" id="KW-1185">Reference proteome</keyword>
<proteinExistence type="predicted"/>
<comment type="caution">
    <text evidence="2">The sequence shown here is derived from an EMBL/GenBank/DDBJ whole genome shotgun (WGS) entry which is preliminary data.</text>
</comment>
<dbReference type="PANTHER" id="PTHR24148">
    <property type="entry name" value="ANKYRIN REPEAT DOMAIN-CONTAINING PROTEIN 39 HOMOLOG-RELATED"/>
    <property type="match status" value="1"/>
</dbReference>
<evidence type="ECO:0000313" key="2">
    <source>
        <dbReference type="EMBL" id="KAH7303631.1"/>
    </source>
</evidence>
<sequence>MAIKGPGEVLIHLLHLQPGQTSDPIVCETQQVPLSSDVPYETLSYCWGNLPLEMSILQDGSPKAITLSLSMALRQIRNPNKARTLWVDQLCIDQSNETEKSRQVSVMQDIYRKSANGISWLGELPTELDKPGLGQVILAMMGSPRAKWQGVRWWQRIWTVQEAKLPRASIIQWGQFVISFDIIKRIALKMTQSWDFCQRFNHVFDLGWLLNHFCTPLANLQIHDTTGVLGSLYRWRYRETSEPRDKVFALMGLFPGIPFPSVPFCDYSLSVVDIYKLVTLDLIRQNRGLLPLVGRRGEPRATPNLPSWVLDWMPPKNPAKRSHDYFGNCRRWEFFDCSGGTYVDPVISDSNGLVLQGCKVDEIALVGPVRFVDHRTLTEDEYDNKAREIAGDFRTVFEAWLRTQEPGISYVRSNSVTPLEAFRRTLIGDLVLDGYESDHRASFDEAVSVDAQIDGENLVVHNSLRDMVCSQSFFITRHGYTGIGPPDARIGDEVWVLLCGNFPHVLRPLMTVGATHSDEEGYEHVGDAYVHGIMDGEVIRDDTFYINKVIIY</sequence>
<dbReference type="Proteomes" id="UP000813444">
    <property type="component" value="Unassembled WGS sequence"/>
</dbReference>
<gene>
    <name evidence="2" type="ORF">B0I35DRAFT_455091</name>
</gene>
<dbReference type="Pfam" id="PF26639">
    <property type="entry name" value="Het-6_barrel"/>
    <property type="match status" value="1"/>
</dbReference>
<evidence type="ECO:0000259" key="1">
    <source>
        <dbReference type="Pfam" id="PF06985"/>
    </source>
</evidence>
<name>A0A8K0SC16_9HYPO</name>
<dbReference type="InterPro" id="IPR052895">
    <property type="entry name" value="HetReg/Transcr_Mod"/>
</dbReference>
<dbReference type="EMBL" id="JAGPNK010000030">
    <property type="protein sequence ID" value="KAH7303631.1"/>
    <property type="molecule type" value="Genomic_DNA"/>
</dbReference>